<keyword evidence="9" id="KW-1185">Reference proteome</keyword>
<organism evidence="8 9">
    <name type="scientific">Eptatretus burgeri</name>
    <name type="common">Inshore hagfish</name>
    <dbReference type="NCBI Taxonomy" id="7764"/>
    <lineage>
        <taxon>Eukaryota</taxon>
        <taxon>Metazoa</taxon>
        <taxon>Chordata</taxon>
        <taxon>Craniata</taxon>
        <taxon>Vertebrata</taxon>
        <taxon>Cyclostomata</taxon>
        <taxon>Myxini</taxon>
        <taxon>Myxiniformes</taxon>
        <taxon>Myxinidae</taxon>
        <taxon>Eptatretinae</taxon>
        <taxon>Eptatretus</taxon>
    </lineage>
</organism>
<evidence type="ECO:0000259" key="7">
    <source>
        <dbReference type="Pfam" id="PF15924"/>
    </source>
</evidence>
<dbReference type="GO" id="GO:0006487">
    <property type="term" value="P:protein N-linked glycosylation"/>
    <property type="evidence" value="ECO:0007669"/>
    <property type="project" value="TreeGrafter"/>
</dbReference>
<keyword evidence="6" id="KW-0732">Signal</keyword>
<comment type="subcellular location">
    <subcellularLocation>
        <location evidence="1">Endoplasmic reticulum membrane</location>
    </subcellularLocation>
</comment>
<sequence>HTGHSHSGLLSYGMWLAWLGLAYALSFTAASRLYCTWRRRGEAHRPVVAFFHPYCNAGGGGERVLWCAIRALQKRYPEVSIVVYGGEAGVSSTEIVHRRFGISIQLPVSIVHLCLRSLLSPALYPRFTLLGQALGSLPVIAEAVFRRPPDIFVDSTGHAFGLPLALALSGARTACYVHYPTITTEMVEAVASGVLAHNNAEVVAQSAVLTRLKLIYYRAFAQAYGLAGSAATIVMANSSWTQAHLATLWSGAVPPLLVFPPCDVAAFLDLPLERPREIGWQEGHGKVEIISIGQFRPEKNHELQLRAFRYFLDGLGPLQYNNVTVRPSVVECMAAGAIVLAHNSGGPKLDITRTNISRGATGFLASDEQSFALALARIFNLTQAERMSLRRRARRRALRFSDDCFEKTFLEGFSQLMES</sequence>
<dbReference type="AlphaFoldDB" id="A0A8C4QVL2"/>
<dbReference type="Pfam" id="PF15924">
    <property type="entry name" value="ALG11_N"/>
    <property type="match status" value="1"/>
</dbReference>
<feature type="transmembrane region" description="Helical" evidence="5">
    <location>
        <begin position="12"/>
        <end position="35"/>
    </location>
</feature>
<dbReference type="GO" id="GO:0005789">
    <property type="term" value="C:endoplasmic reticulum membrane"/>
    <property type="evidence" value="ECO:0007669"/>
    <property type="project" value="UniProtKB-SubCell"/>
</dbReference>
<evidence type="ECO:0000256" key="5">
    <source>
        <dbReference type="SAM" id="Phobius"/>
    </source>
</evidence>
<feature type="domain" description="ALG11 mannosyltransferase N-terminal" evidence="7">
    <location>
        <begin position="47"/>
        <end position="249"/>
    </location>
</feature>
<dbReference type="GO" id="GO:0004377">
    <property type="term" value="F:GDP-Man:Man(3)GlcNAc(2)-PP-Dol alpha-1,2-mannosyltransferase activity"/>
    <property type="evidence" value="ECO:0007669"/>
    <property type="project" value="InterPro"/>
</dbReference>
<evidence type="ECO:0000313" key="9">
    <source>
        <dbReference type="Proteomes" id="UP000694388"/>
    </source>
</evidence>
<dbReference type="GeneTree" id="ENSGT00550000075118"/>
<keyword evidence="4" id="KW-0256">Endoplasmic reticulum</keyword>
<dbReference type="PANTHER" id="PTHR45919:SF1">
    <property type="entry name" value="GDP-MAN:MAN(3)GLCNAC(2)-PP-DOL ALPHA-1,2-MANNOSYLTRANSFERASE"/>
    <property type="match status" value="1"/>
</dbReference>
<keyword evidence="5" id="KW-0472">Membrane</keyword>
<dbReference type="Proteomes" id="UP000694388">
    <property type="component" value="Unplaced"/>
</dbReference>
<accession>A0A8C4QVL2</accession>
<dbReference type="InterPro" id="IPR038013">
    <property type="entry name" value="ALG11"/>
</dbReference>
<feature type="signal peptide" evidence="6">
    <location>
        <begin position="1"/>
        <end position="24"/>
    </location>
</feature>
<dbReference type="Gene3D" id="3.40.50.2000">
    <property type="entry name" value="Glycogen Phosphorylase B"/>
    <property type="match status" value="1"/>
</dbReference>
<keyword evidence="5" id="KW-0812">Transmembrane</keyword>
<dbReference type="PANTHER" id="PTHR45919">
    <property type="entry name" value="GDP-MAN:MAN(3)GLCNAC(2)-PP-DOL ALPHA-1,2-MANNOSYLTRANSFERASE"/>
    <property type="match status" value="1"/>
</dbReference>
<comment type="similarity">
    <text evidence="2">Belongs to the glycosyltransferase group 1 family. Glycosyltransferase 4 subfamily.</text>
</comment>
<name>A0A8C4QVL2_EPTBU</name>
<evidence type="ECO:0000256" key="3">
    <source>
        <dbReference type="ARBA" id="ARBA00022679"/>
    </source>
</evidence>
<evidence type="ECO:0000313" key="8">
    <source>
        <dbReference type="Ensembl" id="ENSEBUP00000020878.1"/>
    </source>
</evidence>
<protein>
    <submittedName>
        <fullName evidence="8">ALG11 alpha-1,2-mannosyltransferase</fullName>
    </submittedName>
</protein>
<keyword evidence="5" id="KW-1133">Transmembrane helix</keyword>
<dbReference type="OMA" id="IGIHAMW"/>
<reference evidence="8" key="2">
    <citation type="submission" date="2025-09" db="UniProtKB">
        <authorList>
            <consortium name="Ensembl"/>
        </authorList>
    </citation>
    <scope>IDENTIFICATION</scope>
</reference>
<evidence type="ECO:0000256" key="1">
    <source>
        <dbReference type="ARBA" id="ARBA00004586"/>
    </source>
</evidence>
<dbReference type="Ensembl" id="ENSEBUT00000021453.1">
    <property type="protein sequence ID" value="ENSEBUP00000020878.1"/>
    <property type="gene ID" value="ENSEBUG00000012896.1"/>
</dbReference>
<evidence type="ECO:0000256" key="2">
    <source>
        <dbReference type="ARBA" id="ARBA00009481"/>
    </source>
</evidence>
<proteinExistence type="inferred from homology"/>
<reference evidence="8" key="1">
    <citation type="submission" date="2025-08" db="UniProtKB">
        <authorList>
            <consortium name="Ensembl"/>
        </authorList>
    </citation>
    <scope>IDENTIFICATION</scope>
</reference>
<dbReference type="SUPFAM" id="SSF53756">
    <property type="entry name" value="UDP-Glycosyltransferase/glycogen phosphorylase"/>
    <property type="match status" value="1"/>
</dbReference>
<evidence type="ECO:0000256" key="6">
    <source>
        <dbReference type="SAM" id="SignalP"/>
    </source>
</evidence>
<keyword evidence="3" id="KW-0808">Transferase</keyword>
<dbReference type="InterPro" id="IPR031814">
    <property type="entry name" value="ALG11_N"/>
</dbReference>
<evidence type="ECO:0000256" key="4">
    <source>
        <dbReference type="ARBA" id="ARBA00022824"/>
    </source>
</evidence>
<feature type="chain" id="PRO_5033999424" evidence="6">
    <location>
        <begin position="25"/>
        <end position="419"/>
    </location>
</feature>